<protein>
    <submittedName>
        <fullName evidence="2">Uncharacterized protein</fullName>
    </submittedName>
</protein>
<feature type="region of interest" description="Disordered" evidence="1">
    <location>
        <begin position="34"/>
        <end position="64"/>
    </location>
</feature>
<sequence>MKAARALTQQLLEQDTEENDDVVAVIADEFATPTTPIPDLFPIPNLPANSRPRPTPLAPRTPSSTALACASHVSPSQWRQNDVQLADAEDDGCDSAGTPDLPPPPLLMLLYSYRPGSASDVSGKGYSKRGMSVSRAKGVPTMMAEGEWRVRFARPGPGIDVAIGGSSGGDADGEAGGLWWEDGEPAAAGAAEGLGRDPGGGKGGEEAFASRMSRRRMMEVAGYWRMRGRVFAWAKMFVGADRRDRTAVPSNEEEWSKQGGCMRFLRPIIKRLYPLSRSVYATLNDARALLAHSQFLPHPTLPHSPHRLRDPKRRFRLNSLPSQSSHQSQSQSHPVPSIPEYPRNFGSHSRNFGSHHRNFGSLNTPTLPQITPGTSVHSTPPHPFPNSHHSPDPTLRLTAPLRVHRFDVRPQSPHDVSYWPQKAHTSTLLAPLLLVRRHRCSVPPIRPHKHLCPREHPPPHPPIPRHLHHPPPTHPRSKGLFAAFAPSWVPAQPLRSSGCCWLSILPPEPSKPSPCRSTAPTNPPASPSASPPLDPPMATSIPGPGLANLTLHSPSAIIVGTPFALDTDIPRFEYPFPDTSLALPGLYEYNNMSSGGGGRSGVPALSHPSSSASASCTSSAAPSPSHPPSLTHQHHDPHHHQHQHSQHPHQPVHIVSRHATHPIHITHIAHPHANHPISQSPPGSAFPLALTPSLTSASAKLSHSSHPHAHSHQHNPIPDQFPVLHPQPSPLSCSHAQSKWFPPKSWLVLPPWQSGSYCDHNPTCPPL</sequence>
<feature type="compositionally biased region" description="Polar residues" evidence="1">
    <location>
        <begin position="360"/>
        <end position="376"/>
    </location>
</feature>
<dbReference type="EMBL" id="MU154724">
    <property type="protein sequence ID" value="KAF9488221.1"/>
    <property type="molecule type" value="Genomic_DNA"/>
</dbReference>
<gene>
    <name evidence="2" type="ORF">BDN71DRAFT_1513238</name>
</gene>
<reference evidence="2" key="1">
    <citation type="submission" date="2020-11" db="EMBL/GenBank/DDBJ databases">
        <authorList>
            <consortium name="DOE Joint Genome Institute"/>
            <person name="Ahrendt S."/>
            <person name="Riley R."/>
            <person name="Andreopoulos W."/>
            <person name="Labutti K."/>
            <person name="Pangilinan J."/>
            <person name="Ruiz-Duenas F.J."/>
            <person name="Barrasa J.M."/>
            <person name="Sanchez-Garcia M."/>
            <person name="Camarero S."/>
            <person name="Miyauchi S."/>
            <person name="Serrano A."/>
            <person name="Linde D."/>
            <person name="Babiker R."/>
            <person name="Drula E."/>
            <person name="Ayuso-Fernandez I."/>
            <person name="Pacheco R."/>
            <person name="Padilla G."/>
            <person name="Ferreira P."/>
            <person name="Barriuso J."/>
            <person name="Kellner H."/>
            <person name="Castanera R."/>
            <person name="Alfaro M."/>
            <person name="Ramirez L."/>
            <person name="Pisabarro A.G."/>
            <person name="Kuo A."/>
            <person name="Tritt A."/>
            <person name="Lipzen A."/>
            <person name="He G."/>
            <person name="Yan M."/>
            <person name="Ng V."/>
            <person name="Cullen D."/>
            <person name="Martin F."/>
            <person name="Rosso M.-N."/>
            <person name="Henrissat B."/>
            <person name="Hibbett D."/>
            <person name="Martinez A.T."/>
            <person name="Grigoriev I.V."/>
        </authorList>
    </citation>
    <scope>NUCLEOTIDE SEQUENCE</scope>
    <source>
        <strain evidence="2">ATCC 90797</strain>
    </source>
</reference>
<proteinExistence type="predicted"/>
<feature type="region of interest" description="Disordered" evidence="1">
    <location>
        <begin position="595"/>
        <end position="651"/>
    </location>
</feature>
<accession>A0A9P5ZLY0</accession>
<keyword evidence="3" id="KW-1185">Reference proteome</keyword>
<comment type="caution">
    <text evidence="2">The sequence shown here is derived from an EMBL/GenBank/DDBJ whole genome shotgun (WGS) entry which is preliminary data.</text>
</comment>
<feature type="compositionally biased region" description="Basic residues" evidence="1">
    <location>
        <begin position="703"/>
        <end position="713"/>
    </location>
</feature>
<feature type="region of interest" description="Disordered" evidence="1">
    <location>
        <begin position="320"/>
        <end position="395"/>
    </location>
</feature>
<feature type="compositionally biased region" description="Basic residues" evidence="1">
    <location>
        <begin position="463"/>
        <end position="472"/>
    </location>
</feature>
<dbReference type="OrthoDB" id="3003645at2759"/>
<evidence type="ECO:0000256" key="1">
    <source>
        <dbReference type="SAM" id="MobiDB-lite"/>
    </source>
</evidence>
<feature type="compositionally biased region" description="Pro residues" evidence="1">
    <location>
        <begin position="35"/>
        <end position="45"/>
    </location>
</feature>
<feature type="region of interest" description="Disordered" evidence="1">
    <location>
        <begin position="511"/>
        <end position="541"/>
    </location>
</feature>
<feature type="region of interest" description="Disordered" evidence="1">
    <location>
        <begin position="451"/>
        <end position="472"/>
    </location>
</feature>
<evidence type="ECO:0000313" key="3">
    <source>
        <dbReference type="Proteomes" id="UP000807025"/>
    </source>
</evidence>
<feature type="compositionally biased region" description="Low complexity" evidence="1">
    <location>
        <begin position="601"/>
        <end position="631"/>
    </location>
</feature>
<feature type="compositionally biased region" description="Low complexity" evidence="1">
    <location>
        <begin position="320"/>
        <end position="335"/>
    </location>
</feature>
<evidence type="ECO:0000313" key="2">
    <source>
        <dbReference type="EMBL" id="KAF9488221.1"/>
    </source>
</evidence>
<dbReference type="AlphaFoldDB" id="A0A9P5ZLY0"/>
<organism evidence="2 3">
    <name type="scientific">Pleurotus eryngii</name>
    <name type="common">Boletus of the steppes</name>
    <dbReference type="NCBI Taxonomy" id="5323"/>
    <lineage>
        <taxon>Eukaryota</taxon>
        <taxon>Fungi</taxon>
        <taxon>Dikarya</taxon>
        <taxon>Basidiomycota</taxon>
        <taxon>Agaricomycotina</taxon>
        <taxon>Agaricomycetes</taxon>
        <taxon>Agaricomycetidae</taxon>
        <taxon>Agaricales</taxon>
        <taxon>Pleurotineae</taxon>
        <taxon>Pleurotaceae</taxon>
        <taxon>Pleurotus</taxon>
    </lineage>
</organism>
<name>A0A9P5ZLY0_PLEER</name>
<dbReference type="Proteomes" id="UP000807025">
    <property type="component" value="Unassembled WGS sequence"/>
</dbReference>
<feature type="compositionally biased region" description="Basic residues" evidence="1">
    <location>
        <begin position="635"/>
        <end position="647"/>
    </location>
</feature>
<feature type="region of interest" description="Disordered" evidence="1">
    <location>
        <begin position="697"/>
        <end position="736"/>
    </location>
</feature>
<feature type="compositionally biased region" description="Pro residues" evidence="1">
    <location>
        <begin position="521"/>
        <end position="535"/>
    </location>
</feature>